<dbReference type="SMART" id="SM00649">
    <property type="entry name" value="RL11"/>
    <property type="match status" value="1"/>
</dbReference>
<keyword evidence="13" id="KW-1185">Reference proteome</keyword>
<comment type="caution">
    <text evidence="12">The sequence shown here is derived from an EMBL/GenBank/DDBJ whole genome shotgun (WGS) entry which is preliminary data.</text>
</comment>
<dbReference type="Pfam" id="PF00298">
    <property type="entry name" value="Ribosomal_L11"/>
    <property type="match status" value="1"/>
</dbReference>
<dbReference type="Gene3D" id="3.30.1550.10">
    <property type="entry name" value="Ribosomal protein L11/L12, N-terminal domain"/>
    <property type="match status" value="1"/>
</dbReference>
<dbReference type="SUPFAM" id="SSF46906">
    <property type="entry name" value="Ribosomal protein L11, C-terminal domain"/>
    <property type="match status" value="1"/>
</dbReference>
<dbReference type="EMBL" id="SMKO01000017">
    <property type="protein sequence ID" value="TDD09366.1"/>
    <property type="molecule type" value="Genomic_DNA"/>
</dbReference>
<comment type="function">
    <text evidence="7 9">Forms part of the ribosomal stalk which helps the ribosome interact with GTP-bound translation factors.</text>
</comment>
<dbReference type="PANTHER" id="PTHR11661:SF1">
    <property type="entry name" value="LARGE RIBOSOMAL SUBUNIT PROTEIN UL11M"/>
    <property type="match status" value="1"/>
</dbReference>
<dbReference type="FunFam" id="3.30.1550.10:FF:000005">
    <property type="entry name" value="50S ribosomal protein L11"/>
    <property type="match status" value="1"/>
</dbReference>
<dbReference type="NCBIfam" id="TIGR01632">
    <property type="entry name" value="L11_bact"/>
    <property type="match status" value="1"/>
</dbReference>
<evidence type="ECO:0000256" key="3">
    <source>
        <dbReference type="ARBA" id="ARBA00022730"/>
    </source>
</evidence>
<sequence>MPPKKKIAALVKVQLPAGQATPAPPVGTALGPHGVNIMDFVKQYNAATEAQRGNIIPVEITIFEDRSFSFITKTPPAPELIKKALGLDKGSAVPHRDKVGKLSREQLRSIAETKMPDLNANDIEAAEKIIAGTARSMGITIAD</sequence>
<dbReference type="Proteomes" id="UP000295258">
    <property type="component" value="Unassembled WGS sequence"/>
</dbReference>
<evidence type="ECO:0000256" key="4">
    <source>
        <dbReference type="ARBA" id="ARBA00022884"/>
    </source>
</evidence>
<evidence type="ECO:0000259" key="11">
    <source>
        <dbReference type="Pfam" id="PF03946"/>
    </source>
</evidence>
<evidence type="ECO:0000256" key="9">
    <source>
        <dbReference type="RuleBase" id="RU003979"/>
    </source>
</evidence>
<accession>A0A4V2YBX6</accession>
<dbReference type="InterPro" id="IPR006519">
    <property type="entry name" value="Ribosomal_uL11_bac-typ"/>
</dbReference>
<gene>
    <name evidence="7 12" type="primary">rplK</name>
    <name evidence="12" type="ORF">E1292_09790</name>
</gene>
<reference evidence="12 13" key="1">
    <citation type="submission" date="2019-03" db="EMBL/GenBank/DDBJ databases">
        <title>Draft genome sequences of novel Actinobacteria.</title>
        <authorList>
            <person name="Sahin N."/>
            <person name="Ay H."/>
            <person name="Saygin H."/>
        </authorList>
    </citation>
    <scope>NUCLEOTIDE SEQUENCE [LARGE SCALE GENOMIC DNA]</scope>
    <source>
        <strain evidence="12 13">KC310</strain>
    </source>
</reference>
<dbReference type="PANTHER" id="PTHR11661">
    <property type="entry name" value="60S RIBOSOMAL PROTEIN L12"/>
    <property type="match status" value="1"/>
</dbReference>
<evidence type="ECO:0000256" key="5">
    <source>
        <dbReference type="ARBA" id="ARBA00022980"/>
    </source>
</evidence>
<dbReference type="InterPro" id="IPR036796">
    <property type="entry name" value="Ribosomal_uL11_N_sf"/>
</dbReference>
<keyword evidence="2 7" id="KW-0488">Methylation</keyword>
<dbReference type="HAMAP" id="MF_00736">
    <property type="entry name" value="Ribosomal_uL11"/>
    <property type="match status" value="1"/>
</dbReference>
<dbReference type="GO" id="GO:0022625">
    <property type="term" value="C:cytosolic large ribosomal subunit"/>
    <property type="evidence" value="ECO:0007669"/>
    <property type="project" value="TreeGrafter"/>
</dbReference>
<protein>
    <recommendedName>
        <fullName evidence="7">Large ribosomal subunit protein uL11</fullName>
    </recommendedName>
</protein>
<evidence type="ECO:0000256" key="8">
    <source>
        <dbReference type="RuleBase" id="RU003978"/>
    </source>
</evidence>
<organism evidence="12 13">
    <name type="scientific">Nonomuraea deserti</name>
    <dbReference type="NCBI Taxonomy" id="1848322"/>
    <lineage>
        <taxon>Bacteria</taxon>
        <taxon>Bacillati</taxon>
        <taxon>Actinomycetota</taxon>
        <taxon>Actinomycetes</taxon>
        <taxon>Streptosporangiales</taxon>
        <taxon>Streptosporangiaceae</taxon>
        <taxon>Nonomuraea</taxon>
    </lineage>
</organism>
<dbReference type="GO" id="GO:0003735">
    <property type="term" value="F:structural constituent of ribosome"/>
    <property type="evidence" value="ECO:0007669"/>
    <property type="project" value="InterPro"/>
</dbReference>
<dbReference type="InterPro" id="IPR020783">
    <property type="entry name" value="Ribosomal_uL11_C"/>
</dbReference>
<evidence type="ECO:0000256" key="1">
    <source>
        <dbReference type="ARBA" id="ARBA00010537"/>
    </source>
</evidence>
<proteinExistence type="inferred from homology"/>
<dbReference type="PROSITE" id="PS00359">
    <property type="entry name" value="RIBOSOMAL_L11"/>
    <property type="match status" value="1"/>
</dbReference>
<dbReference type="FunFam" id="1.10.10.250:FF:000001">
    <property type="entry name" value="50S ribosomal protein L11"/>
    <property type="match status" value="1"/>
</dbReference>
<dbReference type="InterPro" id="IPR020784">
    <property type="entry name" value="Ribosomal_uL11_N"/>
</dbReference>
<name>A0A4V2YBX6_9ACTN</name>
<keyword evidence="3 7" id="KW-0699">rRNA-binding</keyword>
<dbReference type="AlphaFoldDB" id="A0A4V2YBX6"/>
<dbReference type="GO" id="GO:0070180">
    <property type="term" value="F:large ribosomal subunit rRNA binding"/>
    <property type="evidence" value="ECO:0007669"/>
    <property type="project" value="UniProtKB-UniRule"/>
</dbReference>
<dbReference type="SUPFAM" id="SSF54747">
    <property type="entry name" value="Ribosomal L11/L12e N-terminal domain"/>
    <property type="match status" value="1"/>
</dbReference>
<feature type="domain" description="Large ribosomal subunit protein uL11 C-terminal" evidence="10">
    <location>
        <begin position="73"/>
        <end position="141"/>
    </location>
</feature>
<dbReference type="InterPro" id="IPR020785">
    <property type="entry name" value="Ribosomal_uL11_CS"/>
</dbReference>
<evidence type="ECO:0000256" key="7">
    <source>
        <dbReference type="HAMAP-Rule" id="MF_00736"/>
    </source>
</evidence>
<dbReference type="InterPro" id="IPR036769">
    <property type="entry name" value="Ribosomal_uL11_C_sf"/>
</dbReference>
<comment type="PTM">
    <text evidence="7 9">One or more lysine residues are methylated.</text>
</comment>
<keyword evidence="5 7" id="KW-0689">Ribosomal protein</keyword>
<dbReference type="RefSeq" id="WP_132594243.1">
    <property type="nucleotide sequence ID" value="NZ_SMKO01000017.1"/>
</dbReference>
<dbReference type="GO" id="GO:0006412">
    <property type="term" value="P:translation"/>
    <property type="evidence" value="ECO:0007669"/>
    <property type="project" value="UniProtKB-UniRule"/>
</dbReference>
<evidence type="ECO:0000256" key="6">
    <source>
        <dbReference type="ARBA" id="ARBA00023274"/>
    </source>
</evidence>
<evidence type="ECO:0000256" key="2">
    <source>
        <dbReference type="ARBA" id="ARBA00022481"/>
    </source>
</evidence>
<comment type="similarity">
    <text evidence="1 7 8">Belongs to the universal ribosomal protein uL11 family.</text>
</comment>
<keyword evidence="4 7" id="KW-0694">RNA-binding</keyword>
<dbReference type="CDD" id="cd00349">
    <property type="entry name" value="Ribosomal_L11"/>
    <property type="match status" value="1"/>
</dbReference>
<evidence type="ECO:0000259" key="10">
    <source>
        <dbReference type="Pfam" id="PF00298"/>
    </source>
</evidence>
<feature type="domain" description="Large ribosomal subunit protein uL11 N-terminal" evidence="11">
    <location>
        <begin position="11"/>
        <end position="68"/>
    </location>
</feature>
<dbReference type="Pfam" id="PF03946">
    <property type="entry name" value="Ribosomal_L11_N"/>
    <property type="match status" value="1"/>
</dbReference>
<evidence type="ECO:0000313" key="13">
    <source>
        <dbReference type="Proteomes" id="UP000295258"/>
    </source>
</evidence>
<evidence type="ECO:0000313" key="12">
    <source>
        <dbReference type="EMBL" id="TDD09366.1"/>
    </source>
</evidence>
<dbReference type="Gene3D" id="1.10.10.250">
    <property type="entry name" value="Ribosomal protein L11, C-terminal domain"/>
    <property type="match status" value="1"/>
</dbReference>
<dbReference type="InterPro" id="IPR000911">
    <property type="entry name" value="Ribosomal_uL11"/>
</dbReference>
<keyword evidence="6 7" id="KW-0687">Ribonucleoprotein</keyword>
<comment type="subunit">
    <text evidence="7">Part of the ribosomal stalk of the 50S ribosomal subunit. Interacts with L10 and the large rRNA to form the base of the stalk. L10 forms an elongated spine to which L12 dimers bind in a sequential fashion forming a multimeric L10(L12)X complex.</text>
</comment>